<evidence type="ECO:0000256" key="4">
    <source>
        <dbReference type="ARBA" id="ARBA00023002"/>
    </source>
</evidence>
<evidence type="ECO:0000256" key="6">
    <source>
        <dbReference type="ARBA" id="ARBA00023033"/>
    </source>
</evidence>
<comment type="similarity">
    <text evidence="1">Belongs to the cytochrome P450 family.</text>
</comment>
<keyword evidence="2" id="KW-0349">Heme</keyword>
<evidence type="ECO:0000256" key="1">
    <source>
        <dbReference type="ARBA" id="ARBA00010617"/>
    </source>
</evidence>
<dbReference type="GO" id="GO:0005506">
    <property type="term" value="F:iron ion binding"/>
    <property type="evidence" value="ECO:0007669"/>
    <property type="project" value="InterPro"/>
</dbReference>
<evidence type="ECO:0000256" key="3">
    <source>
        <dbReference type="ARBA" id="ARBA00022723"/>
    </source>
</evidence>
<evidence type="ECO:0000313" key="7">
    <source>
        <dbReference type="EMBL" id="CAD7664420.1"/>
    </source>
</evidence>
<keyword evidence="8" id="KW-1185">Reference proteome</keyword>
<keyword evidence="4" id="KW-0560">Oxidoreductase</keyword>
<dbReference type="EMBL" id="CAJPVJ010038241">
    <property type="protein sequence ID" value="CAG2181557.1"/>
    <property type="molecule type" value="Genomic_DNA"/>
</dbReference>
<organism evidence="7">
    <name type="scientific">Oppiella nova</name>
    <dbReference type="NCBI Taxonomy" id="334625"/>
    <lineage>
        <taxon>Eukaryota</taxon>
        <taxon>Metazoa</taxon>
        <taxon>Ecdysozoa</taxon>
        <taxon>Arthropoda</taxon>
        <taxon>Chelicerata</taxon>
        <taxon>Arachnida</taxon>
        <taxon>Acari</taxon>
        <taxon>Acariformes</taxon>
        <taxon>Sarcoptiformes</taxon>
        <taxon>Oribatida</taxon>
        <taxon>Brachypylina</taxon>
        <taxon>Oppioidea</taxon>
        <taxon>Oppiidae</taxon>
        <taxon>Oppiella</taxon>
    </lineage>
</organism>
<dbReference type="GO" id="GO:0004497">
    <property type="term" value="F:monooxygenase activity"/>
    <property type="evidence" value="ECO:0007669"/>
    <property type="project" value="UniProtKB-KW"/>
</dbReference>
<feature type="non-terminal residue" evidence="7">
    <location>
        <position position="1"/>
    </location>
</feature>
<dbReference type="GO" id="GO:0020037">
    <property type="term" value="F:heme binding"/>
    <property type="evidence" value="ECO:0007669"/>
    <property type="project" value="InterPro"/>
</dbReference>
<dbReference type="Pfam" id="PF00067">
    <property type="entry name" value="p450"/>
    <property type="match status" value="1"/>
</dbReference>
<protein>
    <recommendedName>
        <fullName evidence="9">Cytochrome P450</fullName>
    </recommendedName>
</protein>
<dbReference type="Proteomes" id="UP000728032">
    <property type="component" value="Unassembled WGS sequence"/>
</dbReference>
<keyword evidence="6" id="KW-0503">Monooxygenase</keyword>
<evidence type="ECO:0000256" key="5">
    <source>
        <dbReference type="ARBA" id="ARBA00023004"/>
    </source>
</evidence>
<dbReference type="EMBL" id="OC953066">
    <property type="protein sequence ID" value="CAD7664420.1"/>
    <property type="molecule type" value="Genomic_DNA"/>
</dbReference>
<dbReference type="GO" id="GO:0016705">
    <property type="term" value="F:oxidoreductase activity, acting on paired donors, with incorporation or reduction of molecular oxygen"/>
    <property type="evidence" value="ECO:0007669"/>
    <property type="project" value="InterPro"/>
</dbReference>
<dbReference type="Gene3D" id="1.10.630.10">
    <property type="entry name" value="Cytochrome P450"/>
    <property type="match status" value="1"/>
</dbReference>
<evidence type="ECO:0000256" key="2">
    <source>
        <dbReference type="ARBA" id="ARBA00022617"/>
    </source>
</evidence>
<name>A0A7R9R0K8_9ACAR</name>
<accession>A0A7R9R0K8</accession>
<evidence type="ECO:0008006" key="9">
    <source>
        <dbReference type="Google" id="ProtNLM"/>
    </source>
</evidence>
<dbReference type="InterPro" id="IPR036396">
    <property type="entry name" value="Cyt_P450_sf"/>
</dbReference>
<evidence type="ECO:0000313" key="8">
    <source>
        <dbReference type="Proteomes" id="UP000728032"/>
    </source>
</evidence>
<proteinExistence type="inferred from homology"/>
<reference evidence="7" key="1">
    <citation type="submission" date="2020-11" db="EMBL/GenBank/DDBJ databases">
        <authorList>
            <person name="Tran Van P."/>
        </authorList>
    </citation>
    <scope>NUCLEOTIDE SEQUENCE</scope>
</reference>
<dbReference type="PANTHER" id="PTHR24289">
    <property type="entry name" value="STEROID 17-ALPHA-HYDROXYLASE/17,20 LYASE"/>
    <property type="match status" value="1"/>
</dbReference>
<dbReference type="AlphaFoldDB" id="A0A7R9R0K8"/>
<gene>
    <name evidence="7" type="ORF">ONB1V03_LOCUS20978</name>
</gene>
<sequence length="137" mass="15916">MLEKEGANKLFDPRKYVYLMCLNMLAGNAFGTSYDVDDEEFKFIKYVINDFNVETRGRVMLWQFSALFRLLDRRLVAKQRQNYVDLIALIADKFSAHYADYTEGAERDMCDALITARKEALREGRDGPHLTDDMLAI</sequence>
<dbReference type="InterPro" id="IPR001128">
    <property type="entry name" value="Cyt_P450"/>
</dbReference>
<dbReference type="SUPFAM" id="SSF48264">
    <property type="entry name" value="Cytochrome P450"/>
    <property type="match status" value="1"/>
</dbReference>
<keyword evidence="5" id="KW-0408">Iron</keyword>
<dbReference type="PANTHER" id="PTHR24289:SF1">
    <property type="entry name" value="STEROID 17-ALPHA-HYDROXYLASE_17,20 LYASE"/>
    <property type="match status" value="1"/>
</dbReference>
<keyword evidence="3" id="KW-0479">Metal-binding</keyword>